<dbReference type="RefSeq" id="YP_010797774.1">
    <property type="nucleotide sequence ID" value="NC_076246.1"/>
</dbReference>
<dbReference type="GeneID" id="80535766"/>
<protein>
    <submittedName>
        <fullName evidence="1">Se10</fullName>
    </submittedName>
</protein>
<dbReference type="EMBL" id="MH370144">
    <property type="protein sequence ID" value="AYN44970.1"/>
    <property type="molecule type" value="Genomic_DNA"/>
</dbReference>
<sequence length="103" mass="11680">MFRYRNNNNMMSSYGMPCSYSSDYNQQHDALRHDLRTLKSQVYEICQQSSITDRNLCDRIKNSMDNSSSSTKDVTARYLITGKGKTTNNGTSSAVAVVDTVKY</sequence>
<name>A0A3G2JTV3_9ABAC</name>
<reference evidence="1 2" key="1">
    <citation type="submission" date="2018-05" db="EMBL/GenBank/DDBJ databases">
        <title>The genome sequence of a novel Spodoptera exigua multiple nucleopolyhedrovirus, SeMNPV-QD, isolated from Qingdao, China.</title>
        <authorList>
            <person name="Chen Y."/>
            <person name="Qi B."/>
            <person name="Zheng G."/>
            <person name="Zhang Y."/>
            <person name="Li C."/>
        </authorList>
    </citation>
    <scope>NUCLEOTIDE SEQUENCE [LARGE SCALE GENOMIC DNA]</scope>
    <source>
        <strain evidence="1">SeMNPV-QD</strain>
    </source>
</reference>
<keyword evidence="2" id="KW-1185">Reference proteome</keyword>
<proteinExistence type="predicted"/>
<gene>
    <name evidence="1" type="primary">se10</name>
    <name evidence="1" type="ORF">SENV_ORF10</name>
</gene>
<evidence type="ECO:0000313" key="1">
    <source>
        <dbReference type="EMBL" id="AYN44970.1"/>
    </source>
</evidence>
<dbReference type="Proteomes" id="UP000676073">
    <property type="component" value="Segment"/>
</dbReference>
<accession>A0A3G2JTV3</accession>
<dbReference type="KEGG" id="vg:80535766"/>
<organism evidence="1 2">
    <name type="scientific">Spodoptera exigua multiple nucleopolyhedrovirus</name>
    <dbReference type="NCBI Taxonomy" id="10454"/>
    <lineage>
        <taxon>Viruses</taxon>
        <taxon>Viruses incertae sedis</taxon>
        <taxon>Naldaviricetes</taxon>
        <taxon>Lefavirales</taxon>
        <taxon>Baculoviridae</taxon>
        <taxon>Alphabaculovirus</taxon>
    </lineage>
</organism>
<evidence type="ECO:0000313" key="2">
    <source>
        <dbReference type="Proteomes" id="UP000676073"/>
    </source>
</evidence>